<gene>
    <name evidence="2" type="ORF">GCWU0000282_000162</name>
</gene>
<proteinExistence type="predicted"/>
<keyword evidence="1" id="KW-0732">Signal</keyword>
<comment type="caution">
    <text evidence="2">The sequence shown here is derived from an EMBL/GenBank/DDBJ whole genome shotgun (WGS) entry which is preliminary data.</text>
</comment>
<evidence type="ECO:0000313" key="3">
    <source>
        <dbReference type="Proteomes" id="UP000018227"/>
    </source>
</evidence>
<protein>
    <submittedName>
        <fullName evidence="2">Uncharacterized protein</fullName>
    </submittedName>
</protein>
<accession>V2Y665</accession>
<dbReference type="STRING" id="592026.GCWU0000282_000162"/>
<dbReference type="Proteomes" id="UP000018227">
    <property type="component" value="Unassembled WGS sequence"/>
</dbReference>
<evidence type="ECO:0000313" key="2">
    <source>
        <dbReference type="EMBL" id="ESL04448.1"/>
    </source>
</evidence>
<evidence type="ECO:0000256" key="1">
    <source>
        <dbReference type="SAM" id="SignalP"/>
    </source>
</evidence>
<dbReference type="AlphaFoldDB" id="V2Y665"/>
<sequence length="265" mass="31277">MIRKRIINIGLMLLFFVALFTQMPTKTFAAETVAKHKIFSEKTIQKRIAEIKNYYYNQSKKLTKKNTPFDDMGTKIKFTYYLKGNDLMFAYGKGEYKEEYRLYFYKNQLIKFLVNEKGKKSKTFNQLYKKLNNDPDSAEYDDELNLYMELESFFRIKYASLFTKEDGTKTVKWIYITDVSNTSLTYHTGESYLYETGIVSLDAKAYTAKLSKNVKIKSYWNAPLDYELKTVEWLKENFSSRGNYIPASLKEKNGKIVEVSLMYQD</sequence>
<feature type="signal peptide" evidence="1">
    <location>
        <begin position="1"/>
        <end position="29"/>
    </location>
</feature>
<name>V2Y665_9FIRM</name>
<dbReference type="RefSeq" id="WP_023353066.1">
    <property type="nucleotide sequence ID" value="NZ_KI535366.1"/>
</dbReference>
<dbReference type="EMBL" id="ACIL03000003">
    <property type="protein sequence ID" value="ESL04448.1"/>
    <property type="molecule type" value="Genomic_DNA"/>
</dbReference>
<dbReference type="HOGENOM" id="CLU_1052489_0_0_9"/>
<keyword evidence="3" id="KW-1185">Reference proteome</keyword>
<feature type="chain" id="PRO_5004713116" evidence="1">
    <location>
        <begin position="30"/>
        <end position="265"/>
    </location>
</feature>
<organism evidence="2 3">
    <name type="scientific">Catonella morbi ATCC 51271</name>
    <dbReference type="NCBI Taxonomy" id="592026"/>
    <lineage>
        <taxon>Bacteria</taxon>
        <taxon>Bacillati</taxon>
        <taxon>Bacillota</taxon>
        <taxon>Clostridia</taxon>
        <taxon>Lachnospirales</taxon>
        <taxon>Lachnospiraceae</taxon>
        <taxon>Catonella</taxon>
    </lineage>
</organism>
<reference evidence="2 3" key="1">
    <citation type="submission" date="2013-06" db="EMBL/GenBank/DDBJ databases">
        <authorList>
            <person name="Weinstock G."/>
            <person name="Sodergren E."/>
            <person name="Clifton S."/>
            <person name="Fulton L."/>
            <person name="Fulton B."/>
            <person name="Courtney L."/>
            <person name="Fronick C."/>
            <person name="Harrison M."/>
            <person name="Strong C."/>
            <person name="Farmer C."/>
            <person name="Delahaunty K."/>
            <person name="Markovic C."/>
            <person name="Hall O."/>
            <person name="Minx P."/>
            <person name="Tomlinson C."/>
            <person name="Mitreva M."/>
            <person name="Nelson J."/>
            <person name="Hou S."/>
            <person name="Wollam A."/>
            <person name="Pepin K.H."/>
            <person name="Johnson M."/>
            <person name="Bhonagiri V."/>
            <person name="Nash W.E."/>
            <person name="Warren W."/>
            <person name="Chinwalla A."/>
            <person name="Mardis E.R."/>
            <person name="Wilson R.K."/>
        </authorList>
    </citation>
    <scope>NUCLEOTIDE SEQUENCE [LARGE SCALE GENOMIC DNA]</scope>
    <source>
        <strain evidence="2 3">ATCC 51271</strain>
    </source>
</reference>